<evidence type="ECO:0000256" key="5">
    <source>
        <dbReference type="ARBA" id="ARBA00022692"/>
    </source>
</evidence>
<organism evidence="8 9">
    <name type="scientific">Falsiporphyromonas endometrii</name>
    <dbReference type="NCBI Taxonomy" id="1387297"/>
    <lineage>
        <taxon>Bacteria</taxon>
        <taxon>Pseudomonadati</taxon>
        <taxon>Bacteroidota</taxon>
        <taxon>Bacteroidia</taxon>
        <taxon>Bacteroidales</taxon>
        <taxon>Porphyromonadaceae</taxon>
        <taxon>Falsiporphyromonas</taxon>
    </lineage>
</organism>
<dbReference type="Proteomes" id="UP001596020">
    <property type="component" value="Unassembled WGS sequence"/>
</dbReference>
<name>A0ABV9K5F3_9PORP</name>
<dbReference type="Pfam" id="PF02321">
    <property type="entry name" value="OEP"/>
    <property type="match status" value="1"/>
</dbReference>
<comment type="caution">
    <text evidence="8">The sequence shown here is derived from an EMBL/GenBank/DDBJ whole genome shotgun (WGS) entry which is preliminary data.</text>
</comment>
<evidence type="ECO:0000313" key="9">
    <source>
        <dbReference type="Proteomes" id="UP001596020"/>
    </source>
</evidence>
<accession>A0ABV9K5F3</accession>
<dbReference type="Gene3D" id="1.20.1600.10">
    <property type="entry name" value="Outer membrane efflux proteins (OEP)"/>
    <property type="match status" value="1"/>
</dbReference>
<evidence type="ECO:0000256" key="2">
    <source>
        <dbReference type="ARBA" id="ARBA00007613"/>
    </source>
</evidence>
<dbReference type="PANTHER" id="PTHR30026">
    <property type="entry name" value="OUTER MEMBRANE PROTEIN TOLC"/>
    <property type="match status" value="1"/>
</dbReference>
<keyword evidence="6" id="KW-0472">Membrane</keyword>
<evidence type="ECO:0000256" key="3">
    <source>
        <dbReference type="ARBA" id="ARBA00022448"/>
    </source>
</evidence>
<sequence>MKNIRTTIGIVLLMIMSVSLMEGQEQNSLSLKNAISDALKDNPSMLSKILLEKSASIKVNKQKLDLLPELSLSAGIRHNFDIAATPIPMKFIDPTSGSDEIFPAKFATKNTANWGINFSYDLFNPAKLKLVSSEKKRAGLSKVDVLIQKAILTNQVRIDYAGVLIAQKQLAYCKSDSLHAVRVLDYTQNRFAEGLASKEDVLVAKENVNEMKLRGISANTDLLLAQNRLLSDIGLDPEEIQRERLNLTDRLEDLMLDMQALDLHQNHSLGAERDSIQMALSKEQWKKSNIAFLPTLTLVGFYGGNFYNKQLNLTNSEHWYSNSYLGLKLSLPILEDFGKNEDRKIAKLNYKTDQIEAENNRINRAKALGEKQAQLDKAKKELLIRKENVTLHEERFSILNEQMKEGQIYPAKLQEGLKDLQKSHTDYLQAIYNVFVANANLELS</sequence>
<dbReference type="PANTHER" id="PTHR30026:SF20">
    <property type="entry name" value="OUTER MEMBRANE PROTEIN TOLC"/>
    <property type="match status" value="1"/>
</dbReference>
<protein>
    <submittedName>
        <fullName evidence="8">TolC family protein</fullName>
    </submittedName>
</protein>
<evidence type="ECO:0000256" key="1">
    <source>
        <dbReference type="ARBA" id="ARBA00004442"/>
    </source>
</evidence>
<evidence type="ECO:0000256" key="7">
    <source>
        <dbReference type="ARBA" id="ARBA00023237"/>
    </source>
</evidence>
<keyword evidence="7" id="KW-0998">Cell outer membrane</keyword>
<keyword evidence="9" id="KW-1185">Reference proteome</keyword>
<comment type="subcellular location">
    <subcellularLocation>
        <location evidence="1">Cell outer membrane</location>
    </subcellularLocation>
</comment>
<keyword evidence="5" id="KW-0812">Transmembrane</keyword>
<dbReference type="EMBL" id="JBHSGO010000014">
    <property type="protein sequence ID" value="MFC4665204.1"/>
    <property type="molecule type" value="Genomic_DNA"/>
</dbReference>
<dbReference type="InterPro" id="IPR003423">
    <property type="entry name" value="OMP_efflux"/>
</dbReference>
<evidence type="ECO:0000256" key="4">
    <source>
        <dbReference type="ARBA" id="ARBA00022452"/>
    </source>
</evidence>
<keyword evidence="4" id="KW-1134">Transmembrane beta strand</keyword>
<evidence type="ECO:0000256" key="6">
    <source>
        <dbReference type="ARBA" id="ARBA00023136"/>
    </source>
</evidence>
<gene>
    <name evidence="8" type="ORF">ACFO3G_00975</name>
</gene>
<comment type="similarity">
    <text evidence="2">Belongs to the outer membrane factor (OMF) (TC 1.B.17) family.</text>
</comment>
<keyword evidence="3" id="KW-0813">Transport</keyword>
<dbReference type="SUPFAM" id="SSF56954">
    <property type="entry name" value="Outer membrane efflux proteins (OEP)"/>
    <property type="match status" value="1"/>
</dbReference>
<reference evidence="9" key="1">
    <citation type="journal article" date="2019" name="Int. J. Syst. Evol. Microbiol.">
        <title>The Global Catalogue of Microorganisms (GCM) 10K type strain sequencing project: providing services to taxonomists for standard genome sequencing and annotation.</title>
        <authorList>
            <consortium name="The Broad Institute Genomics Platform"/>
            <consortium name="The Broad Institute Genome Sequencing Center for Infectious Disease"/>
            <person name="Wu L."/>
            <person name="Ma J."/>
        </authorList>
    </citation>
    <scope>NUCLEOTIDE SEQUENCE [LARGE SCALE GENOMIC DNA]</scope>
    <source>
        <strain evidence="9">CGMCC 4.7357</strain>
    </source>
</reference>
<proteinExistence type="inferred from homology"/>
<evidence type="ECO:0000313" key="8">
    <source>
        <dbReference type="EMBL" id="MFC4665204.1"/>
    </source>
</evidence>
<dbReference type="InterPro" id="IPR051906">
    <property type="entry name" value="TolC-like"/>
</dbReference>